<feature type="transmembrane region" description="Helical" evidence="2">
    <location>
        <begin position="118"/>
        <end position="142"/>
    </location>
</feature>
<protein>
    <submittedName>
        <fullName evidence="3">LANO_0G14532g1_1</fullName>
    </submittedName>
</protein>
<keyword evidence="2" id="KW-1133">Transmembrane helix</keyword>
<evidence type="ECO:0000256" key="2">
    <source>
        <dbReference type="SAM" id="Phobius"/>
    </source>
</evidence>
<feature type="region of interest" description="Disordered" evidence="1">
    <location>
        <begin position="225"/>
        <end position="265"/>
    </location>
</feature>
<gene>
    <name evidence="3" type="ORF">LANO_0G14532G</name>
</gene>
<feature type="compositionally biased region" description="Polar residues" evidence="1">
    <location>
        <begin position="228"/>
        <end position="242"/>
    </location>
</feature>
<feature type="transmembrane region" description="Helical" evidence="2">
    <location>
        <begin position="20"/>
        <end position="42"/>
    </location>
</feature>
<keyword evidence="4" id="KW-1185">Reference proteome</keyword>
<keyword evidence="2" id="KW-0812">Transmembrane</keyword>
<dbReference type="AlphaFoldDB" id="A0A1G4KKJ8"/>
<evidence type="ECO:0000313" key="3">
    <source>
        <dbReference type="EMBL" id="SCV04929.1"/>
    </source>
</evidence>
<dbReference type="Proteomes" id="UP000189911">
    <property type="component" value="Chromosome G"/>
</dbReference>
<dbReference type="EMBL" id="LT598453">
    <property type="protein sequence ID" value="SCV04929.1"/>
    <property type="molecule type" value="Genomic_DNA"/>
</dbReference>
<evidence type="ECO:0000256" key="1">
    <source>
        <dbReference type="SAM" id="MobiDB-lite"/>
    </source>
</evidence>
<accession>A0A1G4KKJ8</accession>
<proteinExistence type="predicted"/>
<evidence type="ECO:0000313" key="4">
    <source>
        <dbReference type="Proteomes" id="UP000189911"/>
    </source>
</evidence>
<keyword evidence="2" id="KW-0472">Membrane</keyword>
<dbReference type="OrthoDB" id="4033001at2759"/>
<organism evidence="3 4">
    <name type="scientific">Lachancea nothofagi CBS 11611</name>
    <dbReference type="NCBI Taxonomy" id="1266666"/>
    <lineage>
        <taxon>Eukaryota</taxon>
        <taxon>Fungi</taxon>
        <taxon>Dikarya</taxon>
        <taxon>Ascomycota</taxon>
        <taxon>Saccharomycotina</taxon>
        <taxon>Saccharomycetes</taxon>
        <taxon>Saccharomycetales</taxon>
        <taxon>Saccharomycetaceae</taxon>
        <taxon>Lachancea</taxon>
    </lineage>
</organism>
<sequence length="317" mass="36025">MDNQALALKYMSNAYGASSIMHALAVLNWLILLAQSWAVYCLQLTRSVTLLIYQLSVKPAWKLCEFFLWSPATILFRNLTNLALLPTNVPLILFYNTTLNDIAKVNLHLTTVTVKLCIQYFITMMFIGVIFGIYCGVGLGLLHRFIQIPDKHIEVFGGLTQWLFPHTAHETDDVKANSTPWQYGQYSSPTSDFTAPQTVRTQRRVSRSTLSSVSNVASKLPHDFFQVKSPSTPMRKSNNQKFDPSRLSPMSPEIDDETESMSSNMWDTTEELPETLRTELTGRVNTFPRSYTTSSEQPNYIHLKPLKNKDFISKPKV</sequence>
<reference evidence="4" key="1">
    <citation type="submission" date="2016-03" db="EMBL/GenBank/DDBJ databases">
        <authorList>
            <person name="Devillers Hugo."/>
        </authorList>
    </citation>
    <scope>NUCLEOTIDE SEQUENCE [LARGE SCALE GENOMIC DNA]</scope>
</reference>
<name>A0A1G4KKJ8_9SACH</name>